<name>A0A2K2G0J9_9SPHN</name>
<dbReference type="AlphaFoldDB" id="A0A2K2G0J9"/>
<dbReference type="Proteomes" id="UP000236327">
    <property type="component" value="Unassembled WGS sequence"/>
</dbReference>
<dbReference type="InterPro" id="IPR009678">
    <property type="entry name" value="Phage_tail_completion_R"/>
</dbReference>
<protein>
    <submittedName>
        <fullName evidence="1">Phage tail protein</fullName>
    </submittedName>
</protein>
<dbReference type="EMBL" id="LYMM01000033">
    <property type="protein sequence ID" value="PNU04547.1"/>
    <property type="molecule type" value="Genomic_DNA"/>
</dbReference>
<organism evidence="1 2">
    <name type="scientific">Novosphingobium guangzhouense</name>
    <dbReference type="NCBI Taxonomy" id="1850347"/>
    <lineage>
        <taxon>Bacteria</taxon>
        <taxon>Pseudomonadati</taxon>
        <taxon>Pseudomonadota</taxon>
        <taxon>Alphaproteobacteria</taxon>
        <taxon>Sphingomonadales</taxon>
        <taxon>Sphingomonadaceae</taxon>
        <taxon>Novosphingobium</taxon>
    </lineage>
</organism>
<gene>
    <name evidence="1" type="ORF">A8V01_19215</name>
</gene>
<evidence type="ECO:0000313" key="1">
    <source>
        <dbReference type="EMBL" id="PNU04547.1"/>
    </source>
</evidence>
<keyword evidence="2" id="KW-1185">Reference proteome</keyword>
<evidence type="ECO:0000313" key="2">
    <source>
        <dbReference type="Proteomes" id="UP000236327"/>
    </source>
</evidence>
<dbReference type="OrthoDB" id="8564199at2"/>
<comment type="caution">
    <text evidence="1">The sequence shown here is derived from an EMBL/GenBank/DDBJ whole genome shotgun (WGS) entry which is preliminary data.</text>
</comment>
<reference evidence="1 2" key="1">
    <citation type="submission" date="2016-05" db="EMBL/GenBank/DDBJ databases">
        <title>Complete genome sequence of Novosphingobium guangzhouense SA925(T).</title>
        <authorList>
            <person name="Sha S."/>
        </authorList>
    </citation>
    <scope>NUCLEOTIDE SEQUENCE [LARGE SCALE GENOMIC DNA]</scope>
    <source>
        <strain evidence="1 2">SA925</strain>
    </source>
</reference>
<sequence>MRKADSLRRWLAAYIPDLKTHPDRLQIYLEGGTINARQSRTLSFGYQYTVKVLVCDFAGDPDMLMVPILAWVEKEQPQLLRRQDSAPFSFEAEILDTETSDIEISIDLTENRLVKVRADGKGYDIERPEEPRFADAFAGVDATFSGILAGDDTLPSDSAA</sequence>
<dbReference type="RefSeq" id="WP_103096086.1">
    <property type="nucleotide sequence ID" value="NZ_LYMM01000033.1"/>
</dbReference>
<dbReference type="Pfam" id="PF06891">
    <property type="entry name" value="P2_Phage_GpR"/>
    <property type="match status" value="1"/>
</dbReference>
<proteinExistence type="predicted"/>
<accession>A0A2K2G0J9</accession>